<proteinExistence type="predicted"/>
<dbReference type="Pfam" id="PF13411">
    <property type="entry name" value="MerR_1"/>
    <property type="match status" value="1"/>
</dbReference>
<feature type="domain" description="HTH merR-type" evidence="2">
    <location>
        <begin position="13"/>
        <end position="83"/>
    </location>
</feature>
<dbReference type="PROSITE" id="PS50937">
    <property type="entry name" value="HTH_MERR_2"/>
    <property type="match status" value="1"/>
</dbReference>
<dbReference type="EMBL" id="JADKGY010000029">
    <property type="protein sequence ID" value="MBK9984311.1"/>
    <property type="molecule type" value="Genomic_DNA"/>
</dbReference>
<dbReference type="AlphaFoldDB" id="A0A9D7XRR8"/>
<dbReference type="GO" id="GO:0003677">
    <property type="term" value="F:DNA binding"/>
    <property type="evidence" value="ECO:0007669"/>
    <property type="project" value="UniProtKB-KW"/>
</dbReference>
<dbReference type="InterPro" id="IPR000551">
    <property type="entry name" value="MerR-type_HTH_dom"/>
</dbReference>
<dbReference type="Gene3D" id="1.10.1660.10">
    <property type="match status" value="1"/>
</dbReference>
<dbReference type="PANTHER" id="PTHR30204">
    <property type="entry name" value="REDOX-CYCLING DRUG-SENSING TRANSCRIPTIONAL ACTIVATOR SOXR"/>
    <property type="match status" value="1"/>
</dbReference>
<dbReference type="InterPro" id="IPR047057">
    <property type="entry name" value="MerR_fam"/>
</dbReference>
<dbReference type="PANTHER" id="PTHR30204:SF15">
    <property type="entry name" value="BLL5018 PROTEIN"/>
    <property type="match status" value="1"/>
</dbReference>
<evidence type="ECO:0000256" key="1">
    <source>
        <dbReference type="ARBA" id="ARBA00023125"/>
    </source>
</evidence>
<dbReference type="SMART" id="SM00422">
    <property type="entry name" value="HTH_MERR"/>
    <property type="match status" value="1"/>
</dbReference>
<reference evidence="3 4" key="1">
    <citation type="submission" date="2020-10" db="EMBL/GenBank/DDBJ databases">
        <title>Connecting structure to function with the recovery of over 1000 high-quality activated sludge metagenome-assembled genomes encoding full-length rRNA genes using long-read sequencing.</title>
        <authorList>
            <person name="Singleton C.M."/>
            <person name="Petriglieri F."/>
            <person name="Kristensen J.M."/>
            <person name="Kirkegaard R.H."/>
            <person name="Michaelsen T.Y."/>
            <person name="Andersen M.H."/>
            <person name="Karst S.M."/>
            <person name="Dueholm M.S."/>
            <person name="Nielsen P.H."/>
            <person name="Albertsen M."/>
        </authorList>
    </citation>
    <scope>NUCLEOTIDE SEQUENCE [LARGE SCALE GENOMIC DNA]</scope>
    <source>
        <strain evidence="3">Ribe_18-Q3-R11-54_MAXAC.273</strain>
    </source>
</reference>
<protein>
    <submittedName>
        <fullName evidence="3">MerR family transcriptional regulator</fullName>
    </submittedName>
</protein>
<gene>
    <name evidence="3" type="ORF">IPP15_18420</name>
</gene>
<dbReference type="Proteomes" id="UP000808337">
    <property type="component" value="Unassembled WGS sequence"/>
</dbReference>
<organism evidence="3 4">
    <name type="scientific">Candidatus Opimibacter skivensis</name>
    <dbReference type="NCBI Taxonomy" id="2982028"/>
    <lineage>
        <taxon>Bacteria</taxon>
        <taxon>Pseudomonadati</taxon>
        <taxon>Bacteroidota</taxon>
        <taxon>Saprospiria</taxon>
        <taxon>Saprospirales</taxon>
        <taxon>Saprospiraceae</taxon>
        <taxon>Candidatus Opimibacter</taxon>
    </lineage>
</organism>
<evidence type="ECO:0000259" key="2">
    <source>
        <dbReference type="PROSITE" id="PS50937"/>
    </source>
</evidence>
<keyword evidence="1" id="KW-0238">DNA-binding</keyword>
<evidence type="ECO:0000313" key="4">
    <source>
        <dbReference type="Proteomes" id="UP000808337"/>
    </source>
</evidence>
<evidence type="ECO:0000313" key="3">
    <source>
        <dbReference type="EMBL" id="MBK9984311.1"/>
    </source>
</evidence>
<sequence>MKSIEIQNLDKLYYTIGEVAEMFEVSRSLLRYWENEFAFLTPRKNRKGDRLFTKENIQQIQIIYNLVKVRGFTLEGAKQELKKEKSNLTEQFNLADRIKDIYARLKALEEKLSS</sequence>
<comment type="caution">
    <text evidence="3">The sequence shown here is derived from an EMBL/GenBank/DDBJ whole genome shotgun (WGS) entry which is preliminary data.</text>
</comment>
<accession>A0A9D7XRR8</accession>
<dbReference type="SUPFAM" id="SSF46955">
    <property type="entry name" value="Putative DNA-binding domain"/>
    <property type="match status" value="1"/>
</dbReference>
<dbReference type="GO" id="GO:0003700">
    <property type="term" value="F:DNA-binding transcription factor activity"/>
    <property type="evidence" value="ECO:0007669"/>
    <property type="project" value="InterPro"/>
</dbReference>
<dbReference type="InterPro" id="IPR009061">
    <property type="entry name" value="DNA-bd_dom_put_sf"/>
</dbReference>
<name>A0A9D7XRR8_9BACT</name>